<evidence type="ECO:0000256" key="1">
    <source>
        <dbReference type="ARBA" id="ARBA00022964"/>
    </source>
</evidence>
<dbReference type="InterPro" id="IPR013096">
    <property type="entry name" value="Cupin_2"/>
</dbReference>
<dbReference type="Proteomes" id="UP000638263">
    <property type="component" value="Unassembled WGS sequence"/>
</dbReference>
<evidence type="ECO:0000313" key="5">
    <source>
        <dbReference type="Proteomes" id="UP000638263"/>
    </source>
</evidence>
<dbReference type="CDD" id="cd02216">
    <property type="entry name" value="cupin_GDO-like_N"/>
    <property type="match status" value="1"/>
</dbReference>
<name>A0A917RJR5_9NOCA</name>
<dbReference type="SUPFAM" id="SSF51182">
    <property type="entry name" value="RmlC-like cupins"/>
    <property type="match status" value="1"/>
</dbReference>
<dbReference type="PANTHER" id="PTHR41517:SF1">
    <property type="entry name" value="CUPIN"/>
    <property type="match status" value="1"/>
</dbReference>
<proteinExistence type="predicted"/>
<dbReference type="GO" id="GO:0051213">
    <property type="term" value="F:dioxygenase activity"/>
    <property type="evidence" value="ECO:0007669"/>
    <property type="project" value="UniProtKB-KW"/>
</dbReference>
<reference evidence="4" key="1">
    <citation type="journal article" date="2014" name="Int. J. Syst. Evol. Microbiol.">
        <title>Complete genome sequence of Corynebacterium casei LMG S-19264T (=DSM 44701T), isolated from a smear-ripened cheese.</title>
        <authorList>
            <consortium name="US DOE Joint Genome Institute (JGI-PGF)"/>
            <person name="Walter F."/>
            <person name="Albersmeier A."/>
            <person name="Kalinowski J."/>
            <person name="Ruckert C."/>
        </authorList>
    </citation>
    <scope>NUCLEOTIDE SEQUENCE</scope>
    <source>
        <strain evidence="4">CGMCC 4.3508</strain>
    </source>
</reference>
<dbReference type="InterPro" id="IPR011051">
    <property type="entry name" value="RmlC_Cupin_sf"/>
</dbReference>
<feature type="domain" description="Cupin type-2" evidence="3">
    <location>
        <begin position="267"/>
        <end position="330"/>
    </location>
</feature>
<dbReference type="EMBL" id="BMMH01000005">
    <property type="protein sequence ID" value="GGL11808.1"/>
    <property type="molecule type" value="Genomic_DNA"/>
</dbReference>
<dbReference type="Gene3D" id="2.60.120.10">
    <property type="entry name" value="Jelly Rolls"/>
    <property type="match status" value="1"/>
</dbReference>
<accession>A0A917RJR5</accession>
<keyword evidence="2" id="KW-0560">Oxidoreductase</keyword>
<organism evidence="4 5">
    <name type="scientific">Nocardia jinanensis</name>
    <dbReference type="NCBI Taxonomy" id="382504"/>
    <lineage>
        <taxon>Bacteria</taxon>
        <taxon>Bacillati</taxon>
        <taxon>Actinomycetota</taxon>
        <taxon>Actinomycetes</taxon>
        <taxon>Mycobacteriales</taxon>
        <taxon>Nocardiaceae</taxon>
        <taxon>Nocardia</taxon>
    </lineage>
</organism>
<comment type="caution">
    <text evidence="4">The sequence shown here is derived from an EMBL/GenBank/DDBJ whole genome shotgun (WGS) entry which is preliminary data.</text>
</comment>
<evidence type="ECO:0000313" key="4">
    <source>
        <dbReference type="EMBL" id="GGL11808.1"/>
    </source>
</evidence>
<dbReference type="InterPro" id="IPR047183">
    <property type="entry name" value="GDO-like"/>
</dbReference>
<dbReference type="AlphaFoldDB" id="A0A917RJR5"/>
<dbReference type="PANTHER" id="PTHR41517">
    <property type="entry name" value="1,2-DIOXYGENASE PROTEIN-RELATED"/>
    <property type="match status" value="1"/>
</dbReference>
<evidence type="ECO:0000259" key="3">
    <source>
        <dbReference type="Pfam" id="PF07883"/>
    </source>
</evidence>
<dbReference type="InterPro" id="IPR014710">
    <property type="entry name" value="RmlC-like_jellyroll"/>
</dbReference>
<dbReference type="Pfam" id="PF07883">
    <property type="entry name" value="Cupin_2"/>
    <property type="match status" value="2"/>
</dbReference>
<keyword evidence="1" id="KW-0223">Dioxygenase</keyword>
<feature type="domain" description="Cupin type-2" evidence="3">
    <location>
        <begin position="97"/>
        <end position="164"/>
    </location>
</feature>
<evidence type="ECO:0000256" key="2">
    <source>
        <dbReference type="ARBA" id="ARBA00023002"/>
    </source>
</evidence>
<keyword evidence="5" id="KW-1185">Reference proteome</keyword>
<reference evidence="4" key="2">
    <citation type="submission" date="2020-09" db="EMBL/GenBank/DDBJ databases">
        <authorList>
            <person name="Sun Q."/>
            <person name="Zhou Y."/>
        </authorList>
    </citation>
    <scope>NUCLEOTIDE SEQUENCE</scope>
    <source>
        <strain evidence="4">CGMCC 4.3508</strain>
    </source>
</reference>
<gene>
    <name evidence="4" type="ORF">GCM10011588_27740</name>
</gene>
<dbReference type="CDD" id="cd06992">
    <property type="entry name" value="cupin_GDO-like_C"/>
    <property type="match status" value="1"/>
</dbReference>
<sequence>MTDTTVVGDDARVRALLRERLAKDGLRISQPDEPPLFTRTPESTMEPMHWKWGDLLSHLEELGTVLDLKPGGDRRTLRLANPGLEYGTTPTFWASIQYINPGEVATAHRHSPDAFRFVMHGSGCSTTVEGENYEMNEGDLVLTPSWMYHDHIHQGDQPMIWLDVLNISVMRKLENIFFDPYPEDTQPVGATPQRSWREFGSGLLRPAGPPPPTRRNPLLVYTRTQADTALQQAKGLAPDPRDDVMLEYQSPVGGGPALPSLSMKAQIIRPGFRGLTHRHSGSKIYYAVSGSGTMAVNDKVFDWAEGDFISVPPFARVRHSNAGEVEGRLFRVDDSPVFRALNAYFEDTDTADGGTAA</sequence>
<protein>
    <submittedName>
        <fullName evidence="4">Gentisate 1,2-dioxygenase</fullName>
    </submittedName>
</protein>
<dbReference type="RefSeq" id="WP_063916258.1">
    <property type="nucleotide sequence ID" value="NZ_BMMH01000005.1"/>
</dbReference>